<evidence type="ECO:0000313" key="1">
    <source>
        <dbReference type="EMBL" id="QJA78076.1"/>
    </source>
</evidence>
<accession>A0A6M3K8L9</accession>
<dbReference type="AlphaFoldDB" id="A0A6M3K8L9"/>
<organism evidence="1">
    <name type="scientific">viral metagenome</name>
    <dbReference type="NCBI Taxonomy" id="1070528"/>
    <lineage>
        <taxon>unclassified sequences</taxon>
        <taxon>metagenomes</taxon>
        <taxon>organismal metagenomes</taxon>
    </lineage>
</organism>
<sequence length="102" mass="11450">MVAKKAKELGPVGRLSNVLDLLILLELEWNEMRKLLPLPKAELEQAPIGAQKLLGISLTRAEFWLGAPHLIEIARHSGGLKNLLFSEKEERKDDAEQVNEDD</sequence>
<gene>
    <name evidence="1" type="ORF">MM415A01141_0011</name>
</gene>
<name>A0A6M3K8L9_9ZZZZ</name>
<reference evidence="1" key="1">
    <citation type="submission" date="2020-03" db="EMBL/GenBank/DDBJ databases">
        <title>The deep terrestrial virosphere.</title>
        <authorList>
            <person name="Holmfeldt K."/>
            <person name="Nilsson E."/>
            <person name="Simone D."/>
            <person name="Lopez-Fernandez M."/>
            <person name="Wu X."/>
            <person name="de Brujin I."/>
            <person name="Lundin D."/>
            <person name="Andersson A."/>
            <person name="Bertilsson S."/>
            <person name="Dopson M."/>
        </authorList>
    </citation>
    <scope>NUCLEOTIDE SEQUENCE</scope>
    <source>
        <strain evidence="1">MM415A01141</strain>
    </source>
</reference>
<dbReference type="EMBL" id="MT142319">
    <property type="protein sequence ID" value="QJA78076.1"/>
    <property type="molecule type" value="Genomic_DNA"/>
</dbReference>
<protein>
    <submittedName>
        <fullName evidence="1">Uncharacterized protein</fullName>
    </submittedName>
</protein>
<proteinExistence type="predicted"/>